<dbReference type="Pfam" id="PF18312">
    <property type="entry name" value="ScsC_N"/>
    <property type="match status" value="1"/>
</dbReference>
<dbReference type="InterPro" id="IPR001853">
    <property type="entry name" value="DSBA-like_thioredoxin_dom"/>
</dbReference>
<proteinExistence type="predicted"/>
<gene>
    <name evidence="2" type="ORF">CU100_10370</name>
</gene>
<dbReference type="SUPFAM" id="SSF52833">
    <property type="entry name" value="Thioredoxin-like"/>
    <property type="match status" value="1"/>
</dbReference>
<comment type="caution">
    <text evidence="2">The sequence shown here is derived from an EMBL/GenBank/DDBJ whole genome shotgun (WGS) entry which is preliminary data.</text>
</comment>
<dbReference type="InterPro" id="IPR051470">
    <property type="entry name" value="Thiol:disulfide_interchange"/>
</dbReference>
<evidence type="ECO:0000313" key="2">
    <source>
        <dbReference type="EMBL" id="PSH58055.1"/>
    </source>
</evidence>
<dbReference type="EMBL" id="PGGN01000002">
    <property type="protein sequence ID" value="PSH58055.1"/>
    <property type="molecule type" value="Genomic_DNA"/>
</dbReference>
<accession>A0A2P7AV11</accession>
<dbReference type="InterPro" id="IPR013766">
    <property type="entry name" value="Thioredoxin_domain"/>
</dbReference>
<reference evidence="3" key="1">
    <citation type="submission" date="2017-11" db="EMBL/GenBank/DDBJ databases">
        <authorList>
            <person name="Kuznetsova I."/>
            <person name="Sazanova A."/>
            <person name="Chirak E."/>
            <person name="Safronova V."/>
            <person name="Willems A."/>
        </authorList>
    </citation>
    <scope>NUCLEOTIDE SEQUENCE [LARGE SCALE GENOMIC DNA]</scope>
    <source>
        <strain evidence="3">PEPV15</strain>
    </source>
</reference>
<dbReference type="AlphaFoldDB" id="A0A2P7AV11"/>
<dbReference type="RefSeq" id="WP_106716503.1">
    <property type="nucleotide sequence ID" value="NZ_JACHXT010000001.1"/>
</dbReference>
<evidence type="ECO:0000313" key="3">
    <source>
        <dbReference type="Proteomes" id="UP000241158"/>
    </source>
</evidence>
<dbReference type="GO" id="GO:0016491">
    <property type="term" value="F:oxidoreductase activity"/>
    <property type="evidence" value="ECO:0007669"/>
    <property type="project" value="InterPro"/>
</dbReference>
<dbReference type="PROSITE" id="PS51352">
    <property type="entry name" value="THIOREDOXIN_2"/>
    <property type="match status" value="1"/>
</dbReference>
<dbReference type="InterPro" id="IPR036249">
    <property type="entry name" value="Thioredoxin-like_sf"/>
</dbReference>
<dbReference type="PANTHER" id="PTHR35272:SF3">
    <property type="entry name" value="THIOL:DISULFIDE INTERCHANGE PROTEIN DSBC"/>
    <property type="match status" value="1"/>
</dbReference>
<organism evidence="2 3">
    <name type="scientific">Phyllobacterium endophyticum</name>
    <dbReference type="NCBI Taxonomy" id="1149773"/>
    <lineage>
        <taxon>Bacteria</taxon>
        <taxon>Pseudomonadati</taxon>
        <taxon>Pseudomonadota</taxon>
        <taxon>Alphaproteobacteria</taxon>
        <taxon>Hyphomicrobiales</taxon>
        <taxon>Phyllobacteriaceae</taxon>
        <taxon>Phyllobacterium</taxon>
    </lineage>
</organism>
<dbReference type="CDD" id="cd03023">
    <property type="entry name" value="DsbA_Com1_like"/>
    <property type="match status" value="1"/>
</dbReference>
<dbReference type="Pfam" id="PF01323">
    <property type="entry name" value="DSBA"/>
    <property type="match status" value="1"/>
</dbReference>
<dbReference type="InterPro" id="IPR041205">
    <property type="entry name" value="ScsC_N"/>
</dbReference>
<feature type="domain" description="Thioredoxin" evidence="1">
    <location>
        <begin position="30"/>
        <end position="264"/>
    </location>
</feature>
<dbReference type="OrthoDB" id="9780147at2"/>
<dbReference type="PANTHER" id="PTHR35272">
    <property type="entry name" value="THIOL:DISULFIDE INTERCHANGE PROTEIN DSBC-RELATED"/>
    <property type="match status" value="1"/>
</dbReference>
<name>A0A2P7AV11_9HYPH</name>
<dbReference type="Proteomes" id="UP000241158">
    <property type="component" value="Unassembled WGS sequence"/>
</dbReference>
<evidence type="ECO:0000259" key="1">
    <source>
        <dbReference type="PROSITE" id="PS51352"/>
    </source>
</evidence>
<sequence>MTKVALLGAVAGLIGVAALALGYQAGRSGVTVADAAPDASAITASAANKAEVEGIVRSYLINNPEIMIEVQTALNAKQEAAQKEASTEVIGANRDKIFQSPMDAVFGNPAGDVTIVEFYDYNCGYCKKALPDMDALLKSDPNLRFVMKEFPILGADSTRAHIVAKAFKALMPDKYLEFHRDLLGGEGRATEASAMAVAVKLGANEAQVREKMLSPEVTKAFNENFELANSLSITGTPSYVLGNEVIPGALGADVLAEKISQIRNK</sequence>
<dbReference type="Gene3D" id="3.40.30.10">
    <property type="entry name" value="Glutaredoxin"/>
    <property type="match status" value="1"/>
</dbReference>
<protein>
    <submittedName>
        <fullName evidence="2">Disulfide bond formation protein DsbA</fullName>
    </submittedName>
</protein>
<keyword evidence="3" id="KW-1185">Reference proteome</keyword>